<evidence type="ECO:0000256" key="3">
    <source>
        <dbReference type="ARBA" id="ARBA00022989"/>
    </source>
</evidence>
<evidence type="ECO:0000256" key="1">
    <source>
        <dbReference type="ARBA" id="ARBA00004141"/>
    </source>
</evidence>
<protein>
    <submittedName>
        <fullName evidence="6">H+/Cl- antiporter ClcA</fullName>
    </submittedName>
</protein>
<proteinExistence type="predicted"/>
<feature type="transmembrane region" description="Helical" evidence="5">
    <location>
        <begin position="347"/>
        <end position="365"/>
    </location>
</feature>
<keyword evidence="3 5" id="KW-1133">Transmembrane helix</keyword>
<gene>
    <name evidence="6" type="ORF">HNR73_007348</name>
</gene>
<feature type="transmembrane region" description="Helical" evidence="5">
    <location>
        <begin position="122"/>
        <end position="139"/>
    </location>
</feature>
<feature type="transmembrane region" description="Helical" evidence="5">
    <location>
        <begin position="145"/>
        <end position="170"/>
    </location>
</feature>
<keyword evidence="7" id="KW-1185">Reference proteome</keyword>
<dbReference type="GO" id="GO:0015108">
    <property type="term" value="F:chloride transmembrane transporter activity"/>
    <property type="evidence" value="ECO:0007669"/>
    <property type="project" value="InterPro"/>
</dbReference>
<feature type="transmembrane region" description="Helical" evidence="5">
    <location>
        <begin position="223"/>
        <end position="244"/>
    </location>
</feature>
<dbReference type="NCBIfam" id="NF002971">
    <property type="entry name" value="PRK03655.1"/>
    <property type="match status" value="1"/>
</dbReference>
<feature type="transmembrane region" description="Helical" evidence="5">
    <location>
        <begin position="296"/>
        <end position="317"/>
    </location>
</feature>
<feature type="transmembrane region" description="Helical" evidence="5">
    <location>
        <begin position="256"/>
        <end position="276"/>
    </location>
</feature>
<dbReference type="InterPro" id="IPR001807">
    <property type="entry name" value="ClC"/>
</dbReference>
<evidence type="ECO:0000313" key="7">
    <source>
        <dbReference type="Proteomes" id="UP000548476"/>
    </source>
</evidence>
<dbReference type="AlphaFoldDB" id="A0A841FXJ3"/>
<comment type="subcellular location">
    <subcellularLocation>
        <location evidence="1">Membrane</location>
        <topology evidence="1">Multi-pass membrane protein</topology>
    </subcellularLocation>
</comment>
<keyword evidence="4 5" id="KW-0472">Membrane</keyword>
<accession>A0A841FXJ3</accession>
<evidence type="ECO:0000313" key="6">
    <source>
        <dbReference type="EMBL" id="MBB6039453.1"/>
    </source>
</evidence>
<name>A0A841FXJ3_9ACTN</name>
<sequence>MKRTDVRGLLRLAPLAVLIGAGSALILVAASVLAEKLQHFLWDWLPGRFSVGTDGTWWTFAVLTATGLAVGLVVWKWPGGAGPDPATTSLVSGPQPVSAIPGLLITLVLGLAGGVSLGPENPIIAVNVALAVFLGLRLLPGPGAATWVGIAAAGTIGAMFGTPVAAALTLTESAAGDPETPLWDRMFAPLLAAGAGSLTLQLLEEPSFTITVADYPGLSALDLLTGPAVTLVAAALGLLATLAFPHAHRAFHAMRHPVLILGVGGAVLGLLGMWGGQLTLFKGLEEMKELAADPGAHTIGGLAVIIVVKLIALVIAASSAFRGGRIFPVVFIGVALGLLATAAFPRIPAALAVGCGILGLTMAISRQGWLSIFMAAVVVGDVTLLPLLCLAVLPAWLLLANAPAMEIHPAKAPRPAL</sequence>
<organism evidence="6 7">
    <name type="scientific">Phytomonospora endophytica</name>
    <dbReference type="NCBI Taxonomy" id="714109"/>
    <lineage>
        <taxon>Bacteria</taxon>
        <taxon>Bacillati</taxon>
        <taxon>Actinomycetota</taxon>
        <taxon>Actinomycetes</taxon>
        <taxon>Micromonosporales</taxon>
        <taxon>Micromonosporaceae</taxon>
        <taxon>Phytomonospora</taxon>
    </lineage>
</organism>
<keyword evidence="2 5" id="KW-0812">Transmembrane</keyword>
<evidence type="ECO:0000256" key="2">
    <source>
        <dbReference type="ARBA" id="ARBA00022692"/>
    </source>
</evidence>
<feature type="transmembrane region" description="Helical" evidence="5">
    <location>
        <begin position="55"/>
        <end position="77"/>
    </location>
</feature>
<dbReference type="SUPFAM" id="SSF81340">
    <property type="entry name" value="Clc chloride channel"/>
    <property type="match status" value="1"/>
</dbReference>
<dbReference type="Gene3D" id="1.10.3080.10">
    <property type="entry name" value="Clc chloride channel"/>
    <property type="match status" value="1"/>
</dbReference>
<reference evidence="6 7" key="1">
    <citation type="submission" date="2020-08" db="EMBL/GenBank/DDBJ databases">
        <title>Genomic Encyclopedia of Type Strains, Phase IV (KMG-IV): sequencing the most valuable type-strain genomes for metagenomic binning, comparative biology and taxonomic classification.</title>
        <authorList>
            <person name="Goeker M."/>
        </authorList>
    </citation>
    <scope>NUCLEOTIDE SEQUENCE [LARGE SCALE GENOMIC DNA]</scope>
    <source>
        <strain evidence="6 7">YIM 65646</strain>
    </source>
</reference>
<dbReference type="CDD" id="cd00400">
    <property type="entry name" value="Voltage_gated_ClC"/>
    <property type="match status" value="1"/>
</dbReference>
<feature type="transmembrane region" description="Helical" evidence="5">
    <location>
        <begin position="372"/>
        <end position="399"/>
    </location>
</feature>
<evidence type="ECO:0000256" key="5">
    <source>
        <dbReference type="SAM" id="Phobius"/>
    </source>
</evidence>
<dbReference type="Pfam" id="PF00654">
    <property type="entry name" value="Voltage_CLC"/>
    <property type="match status" value="1"/>
</dbReference>
<dbReference type="InterPro" id="IPR014743">
    <property type="entry name" value="Cl-channel_core"/>
</dbReference>
<dbReference type="RefSeq" id="WP_184792536.1">
    <property type="nucleotide sequence ID" value="NZ_BONT01000084.1"/>
</dbReference>
<feature type="transmembrane region" description="Helical" evidence="5">
    <location>
        <begin position="97"/>
        <end position="115"/>
    </location>
</feature>
<dbReference type="Proteomes" id="UP000548476">
    <property type="component" value="Unassembled WGS sequence"/>
</dbReference>
<feature type="transmembrane region" description="Helical" evidence="5">
    <location>
        <begin position="324"/>
        <end position="341"/>
    </location>
</feature>
<dbReference type="GO" id="GO:0005886">
    <property type="term" value="C:plasma membrane"/>
    <property type="evidence" value="ECO:0007669"/>
    <property type="project" value="TreeGrafter"/>
</dbReference>
<dbReference type="PRINTS" id="PR00762">
    <property type="entry name" value="CLCHANNEL"/>
</dbReference>
<dbReference type="InterPro" id="IPR050368">
    <property type="entry name" value="ClC-type_chloride_channel"/>
</dbReference>
<evidence type="ECO:0000256" key="4">
    <source>
        <dbReference type="ARBA" id="ARBA00023136"/>
    </source>
</evidence>
<feature type="transmembrane region" description="Helical" evidence="5">
    <location>
        <begin position="12"/>
        <end position="34"/>
    </location>
</feature>
<dbReference type="EMBL" id="JACHGT010000022">
    <property type="protein sequence ID" value="MBB6039453.1"/>
    <property type="molecule type" value="Genomic_DNA"/>
</dbReference>
<dbReference type="PANTHER" id="PTHR43427:SF9">
    <property type="entry name" value="ION-TRANSPORT PROTEIN YFEO-RELATED"/>
    <property type="match status" value="1"/>
</dbReference>
<comment type="caution">
    <text evidence="6">The sequence shown here is derived from an EMBL/GenBank/DDBJ whole genome shotgun (WGS) entry which is preliminary data.</text>
</comment>
<dbReference type="PANTHER" id="PTHR43427">
    <property type="entry name" value="CHLORIDE CHANNEL PROTEIN CLC-E"/>
    <property type="match status" value="1"/>
</dbReference>